<dbReference type="GO" id="GO:0004045">
    <property type="term" value="F:peptidyl-tRNA hydrolase activity"/>
    <property type="evidence" value="ECO:0007669"/>
    <property type="project" value="UniProtKB-EC"/>
</dbReference>
<evidence type="ECO:0000256" key="1">
    <source>
        <dbReference type="SAM" id="MobiDB-lite"/>
    </source>
</evidence>
<name>A0A5P2G8C5_9BACT</name>
<keyword evidence="4" id="KW-1185">Reference proteome</keyword>
<sequence length="130" mass="14795">MIDFSTEMDFKTARSGGKGGQNVNKVETMVEARWNVNDSQLFTDAQKSLLRFKLGNKLTSEGEFIVTAQSSRFQLENKSLAIQKLLQLVNAALIEPKKRKASKPTFSSKQKRLDSKKKHGDLKAQRRMKY</sequence>
<feature type="region of interest" description="Disordered" evidence="1">
    <location>
        <begin position="97"/>
        <end position="130"/>
    </location>
</feature>
<gene>
    <name evidence="3" type="ORF">E0W69_003510</name>
</gene>
<dbReference type="GO" id="GO:0072344">
    <property type="term" value="P:rescue of stalled ribosome"/>
    <property type="evidence" value="ECO:0007669"/>
    <property type="project" value="TreeGrafter"/>
</dbReference>
<feature type="compositionally biased region" description="Basic residues" evidence="1">
    <location>
        <begin position="114"/>
        <end position="130"/>
    </location>
</feature>
<dbReference type="RefSeq" id="WP_131328658.1">
    <property type="nucleotide sequence ID" value="NZ_CP044016.1"/>
</dbReference>
<evidence type="ECO:0000313" key="3">
    <source>
        <dbReference type="EMBL" id="QES87771.1"/>
    </source>
</evidence>
<dbReference type="PANTHER" id="PTHR47814:SF1">
    <property type="entry name" value="PEPTIDYL-TRNA HYDROLASE ARFB"/>
    <property type="match status" value="1"/>
</dbReference>
<keyword evidence="3" id="KW-0378">Hydrolase</keyword>
<dbReference type="Pfam" id="PF00472">
    <property type="entry name" value="RF-1"/>
    <property type="match status" value="1"/>
</dbReference>
<dbReference type="NCBIfam" id="NF006718">
    <property type="entry name" value="PRK09256.1"/>
    <property type="match status" value="1"/>
</dbReference>
<protein>
    <submittedName>
        <fullName evidence="3">Aminoacyl-tRNA hydrolase</fullName>
        <ecNumber evidence="3">3.1.1.29</ecNumber>
    </submittedName>
</protein>
<evidence type="ECO:0000259" key="2">
    <source>
        <dbReference type="Pfam" id="PF00472"/>
    </source>
</evidence>
<dbReference type="KEGG" id="arac:E0W69_003510"/>
<dbReference type="EC" id="3.1.1.29" evidence="3"/>
<organism evidence="3 4">
    <name type="scientific">Rhizosphaericola mali</name>
    <dbReference type="NCBI Taxonomy" id="2545455"/>
    <lineage>
        <taxon>Bacteria</taxon>
        <taxon>Pseudomonadati</taxon>
        <taxon>Bacteroidota</taxon>
        <taxon>Chitinophagia</taxon>
        <taxon>Chitinophagales</taxon>
        <taxon>Chitinophagaceae</taxon>
        <taxon>Rhizosphaericola</taxon>
    </lineage>
</organism>
<dbReference type="Gene3D" id="3.30.160.20">
    <property type="match status" value="1"/>
</dbReference>
<dbReference type="AlphaFoldDB" id="A0A5P2G8C5"/>
<dbReference type="PANTHER" id="PTHR47814">
    <property type="entry name" value="PEPTIDYL-TRNA HYDROLASE ARFB"/>
    <property type="match status" value="1"/>
</dbReference>
<evidence type="ECO:0000313" key="4">
    <source>
        <dbReference type="Proteomes" id="UP000292424"/>
    </source>
</evidence>
<reference evidence="3 4" key="1">
    <citation type="submission" date="2019-09" db="EMBL/GenBank/DDBJ databases">
        <title>Complete genome sequence of Arachidicoccus sp. B3-10 isolated from apple orchard soil.</title>
        <authorList>
            <person name="Kim H.S."/>
            <person name="Han K.-I."/>
            <person name="Suh M.K."/>
            <person name="Lee K.C."/>
            <person name="Eom M.K."/>
            <person name="Kim J.-S."/>
            <person name="Kang S.W."/>
            <person name="Sin Y."/>
            <person name="Lee J.-S."/>
        </authorList>
    </citation>
    <scope>NUCLEOTIDE SEQUENCE [LARGE SCALE GENOMIC DNA]</scope>
    <source>
        <strain evidence="3 4">B3-10</strain>
    </source>
</reference>
<dbReference type="Proteomes" id="UP000292424">
    <property type="component" value="Chromosome"/>
</dbReference>
<dbReference type="OrthoDB" id="9815709at2"/>
<dbReference type="SUPFAM" id="SSF110916">
    <property type="entry name" value="Peptidyl-tRNA hydrolase domain-like"/>
    <property type="match status" value="1"/>
</dbReference>
<dbReference type="EMBL" id="CP044016">
    <property type="protein sequence ID" value="QES87771.1"/>
    <property type="molecule type" value="Genomic_DNA"/>
</dbReference>
<accession>A0A5P2G8C5</accession>
<feature type="domain" description="Prokaryotic-type class I peptide chain release factors" evidence="2">
    <location>
        <begin position="6"/>
        <end position="126"/>
    </location>
</feature>
<dbReference type="InterPro" id="IPR000352">
    <property type="entry name" value="Pep_chain_release_fac_I"/>
</dbReference>
<dbReference type="GO" id="GO:0043022">
    <property type="term" value="F:ribosome binding"/>
    <property type="evidence" value="ECO:0007669"/>
    <property type="project" value="TreeGrafter"/>
</dbReference>
<proteinExistence type="predicted"/>
<dbReference type="GO" id="GO:0003747">
    <property type="term" value="F:translation release factor activity"/>
    <property type="evidence" value="ECO:0007669"/>
    <property type="project" value="InterPro"/>
</dbReference>